<keyword evidence="2" id="KW-1185">Reference proteome</keyword>
<evidence type="ECO:0000313" key="1">
    <source>
        <dbReference type="EMBL" id="MBD1222779.1"/>
    </source>
</evidence>
<dbReference type="RefSeq" id="WP_189777988.1">
    <property type="nucleotide sequence ID" value="NZ_JACWEZ010000004.1"/>
</dbReference>
<evidence type="ECO:0008006" key="3">
    <source>
        <dbReference type="Google" id="ProtNLM"/>
    </source>
</evidence>
<name>A0ABR7VLI4_VIRHA</name>
<reference evidence="1 2" key="1">
    <citation type="submission" date="2020-09" db="EMBL/GenBank/DDBJ databases">
        <title>Draft Genome Sequences of Oil-Oxidizing Bacteria Halomonas titanicae, Marinobacter lutaoensis, and Virgibacillus halodenitrificans Isolated from Highly Saline Environments.</title>
        <authorList>
            <person name="Grouzdev D.S."/>
            <person name="Sokolova D.S."/>
            <person name="Semenova E.M."/>
            <person name="Borzenkov I.A."/>
            <person name="Bidzhieva S.K."/>
            <person name="Poltaraus A.B."/>
            <person name="Nazina T.N."/>
        </authorList>
    </citation>
    <scope>NUCLEOTIDE SEQUENCE [LARGE SCALE GENOMIC DNA]</scope>
    <source>
        <strain evidence="1 2">VKM B-3472D</strain>
    </source>
</reference>
<comment type="caution">
    <text evidence="1">The sequence shown here is derived from an EMBL/GenBank/DDBJ whole genome shotgun (WGS) entry which is preliminary data.</text>
</comment>
<evidence type="ECO:0000313" key="2">
    <source>
        <dbReference type="Proteomes" id="UP000621631"/>
    </source>
</evidence>
<organism evidence="1 2">
    <name type="scientific">Virgibacillus halodenitrificans</name>
    <name type="common">Bacillus halodenitrificans</name>
    <dbReference type="NCBI Taxonomy" id="1482"/>
    <lineage>
        <taxon>Bacteria</taxon>
        <taxon>Bacillati</taxon>
        <taxon>Bacillota</taxon>
        <taxon>Bacilli</taxon>
        <taxon>Bacillales</taxon>
        <taxon>Bacillaceae</taxon>
        <taxon>Virgibacillus</taxon>
    </lineage>
</organism>
<dbReference type="EMBL" id="JACWEZ010000004">
    <property type="protein sequence ID" value="MBD1222779.1"/>
    <property type="molecule type" value="Genomic_DNA"/>
</dbReference>
<accession>A0ABR7VLI4</accession>
<proteinExistence type="predicted"/>
<sequence>MDRNERFDLLTQMKRKDIKVKDAADHLKCSSSLVSLFLRDKGNMDKQKVIKLKQYIKDKPEYKIGKIKIE</sequence>
<gene>
    <name evidence="1" type="ORF">IC602_09160</name>
</gene>
<dbReference type="Proteomes" id="UP000621631">
    <property type="component" value="Unassembled WGS sequence"/>
</dbReference>
<protein>
    <recommendedName>
        <fullName evidence="3">XRE family transcriptional regulator</fullName>
    </recommendedName>
</protein>